<keyword evidence="9" id="KW-0067">ATP-binding</keyword>
<evidence type="ECO:0000256" key="6">
    <source>
        <dbReference type="ARBA" id="ARBA00022694"/>
    </source>
</evidence>
<keyword evidence="8" id="KW-0547">Nucleotide-binding</keyword>
<comment type="catalytic activity">
    <reaction evidence="11">
        <text>L-threonine + hydrogencarbonate + ATP = L-threonylcarbamoyladenylate + diphosphate + H2O</text>
        <dbReference type="Rhea" id="RHEA:36407"/>
        <dbReference type="ChEBI" id="CHEBI:15377"/>
        <dbReference type="ChEBI" id="CHEBI:17544"/>
        <dbReference type="ChEBI" id="CHEBI:30616"/>
        <dbReference type="ChEBI" id="CHEBI:33019"/>
        <dbReference type="ChEBI" id="CHEBI:57926"/>
        <dbReference type="ChEBI" id="CHEBI:73682"/>
        <dbReference type="EC" id="2.7.7.87"/>
    </reaction>
</comment>
<evidence type="ECO:0000256" key="11">
    <source>
        <dbReference type="ARBA" id="ARBA00048366"/>
    </source>
</evidence>
<dbReference type="GO" id="GO:0003725">
    <property type="term" value="F:double-stranded RNA binding"/>
    <property type="evidence" value="ECO:0007669"/>
    <property type="project" value="InterPro"/>
</dbReference>
<evidence type="ECO:0000259" key="12">
    <source>
        <dbReference type="PROSITE" id="PS51163"/>
    </source>
</evidence>
<dbReference type="GO" id="GO:0005524">
    <property type="term" value="F:ATP binding"/>
    <property type="evidence" value="ECO:0007669"/>
    <property type="project" value="UniProtKB-KW"/>
</dbReference>
<accession>A0A2H0N2A0</accession>
<dbReference type="InterPro" id="IPR017945">
    <property type="entry name" value="DHBP_synth_RibB-like_a/b_dom"/>
</dbReference>
<organism evidence="13 14">
    <name type="scientific">Candidatus Magasanikbacteria bacterium CG11_big_fil_rev_8_21_14_0_20_43_7</name>
    <dbReference type="NCBI Taxonomy" id="1974654"/>
    <lineage>
        <taxon>Bacteria</taxon>
        <taxon>Candidatus Magasanikiibacteriota</taxon>
    </lineage>
</organism>
<evidence type="ECO:0000313" key="14">
    <source>
        <dbReference type="Proteomes" id="UP000229782"/>
    </source>
</evidence>
<dbReference type="SUPFAM" id="SSF55821">
    <property type="entry name" value="YrdC/RibB"/>
    <property type="match status" value="1"/>
</dbReference>
<keyword evidence="7" id="KW-0548">Nucleotidyltransferase</keyword>
<gene>
    <name evidence="13" type="ORF">COV60_02605</name>
</gene>
<keyword evidence="5" id="KW-0808">Transferase</keyword>
<dbReference type="InterPro" id="IPR006070">
    <property type="entry name" value="Sua5-like_dom"/>
</dbReference>
<comment type="similarity">
    <text evidence="2">Belongs to the SUA5 family.</text>
</comment>
<feature type="non-terminal residue" evidence="13">
    <location>
        <position position="109"/>
    </location>
</feature>
<keyword evidence="4" id="KW-0963">Cytoplasm</keyword>
<dbReference type="EMBL" id="PCWM01000059">
    <property type="protein sequence ID" value="PIR03023.1"/>
    <property type="molecule type" value="Genomic_DNA"/>
</dbReference>
<dbReference type="PANTHER" id="PTHR17490:SF16">
    <property type="entry name" value="THREONYLCARBAMOYL-AMP SYNTHASE"/>
    <property type="match status" value="1"/>
</dbReference>
<comment type="caution">
    <text evidence="13">The sequence shown here is derived from an EMBL/GenBank/DDBJ whole genome shotgun (WGS) entry which is preliminary data.</text>
</comment>
<reference evidence="13 14" key="1">
    <citation type="submission" date="2017-09" db="EMBL/GenBank/DDBJ databases">
        <title>Depth-based differentiation of microbial function through sediment-hosted aquifers and enrichment of novel symbionts in the deep terrestrial subsurface.</title>
        <authorList>
            <person name="Probst A.J."/>
            <person name="Ladd B."/>
            <person name="Jarett J.K."/>
            <person name="Geller-Mcgrath D.E."/>
            <person name="Sieber C.M."/>
            <person name="Emerson J.B."/>
            <person name="Anantharaman K."/>
            <person name="Thomas B.C."/>
            <person name="Malmstrom R."/>
            <person name="Stieglmeier M."/>
            <person name="Klingl A."/>
            <person name="Woyke T."/>
            <person name="Ryan C.M."/>
            <person name="Banfield J.F."/>
        </authorList>
    </citation>
    <scope>NUCLEOTIDE SEQUENCE [LARGE SCALE GENOMIC DNA]</scope>
    <source>
        <strain evidence="13">CG11_big_fil_rev_8_21_14_0_20_43_7</strain>
    </source>
</reference>
<dbReference type="Proteomes" id="UP000229782">
    <property type="component" value="Unassembled WGS sequence"/>
</dbReference>
<evidence type="ECO:0000256" key="5">
    <source>
        <dbReference type="ARBA" id="ARBA00022679"/>
    </source>
</evidence>
<evidence type="ECO:0000256" key="10">
    <source>
        <dbReference type="ARBA" id="ARBA00029774"/>
    </source>
</evidence>
<comment type="subcellular location">
    <subcellularLocation>
        <location evidence="1">Cytoplasm</location>
    </subcellularLocation>
</comment>
<dbReference type="AlphaFoldDB" id="A0A2H0N2A0"/>
<dbReference type="EC" id="2.7.7.87" evidence="3"/>
<keyword evidence="6" id="KW-0819">tRNA processing</keyword>
<dbReference type="GO" id="GO:0006450">
    <property type="term" value="P:regulation of translational fidelity"/>
    <property type="evidence" value="ECO:0007669"/>
    <property type="project" value="TreeGrafter"/>
</dbReference>
<dbReference type="GO" id="GO:0000049">
    <property type="term" value="F:tRNA binding"/>
    <property type="evidence" value="ECO:0007669"/>
    <property type="project" value="TreeGrafter"/>
</dbReference>
<dbReference type="PANTHER" id="PTHR17490">
    <property type="entry name" value="SUA5"/>
    <property type="match status" value="1"/>
</dbReference>
<proteinExistence type="inferred from homology"/>
<evidence type="ECO:0000256" key="2">
    <source>
        <dbReference type="ARBA" id="ARBA00007663"/>
    </source>
</evidence>
<dbReference type="GO" id="GO:0008033">
    <property type="term" value="P:tRNA processing"/>
    <property type="evidence" value="ECO:0007669"/>
    <property type="project" value="UniProtKB-KW"/>
</dbReference>
<evidence type="ECO:0000256" key="8">
    <source>
        <dbReference type="ARBA" id="ARBA00022741"/>
    </source>
</evidence>
<protein>
    <recommendedName>
        <fullName evidence="10">L-threonylcarbamoyladenylate synthase</fullName>
        <ecNumber evidence="3">2.7.7.87</ecNumber>
    </recommendedName>
    <alternativeName>
        <fullName evidence="10">L-threonylcarbamoyladenylate synthase</fullName>
    </alternativeName>
</protein>
<dbReference type="PROSITE" id="PS51163">
    <property type="entry name" value="YRDC"/>
    <property type="match status" value="1"/>
</dbReference>
<feature type="domain" description="YrdC-like" evidence="12">
    <location>
        <begin position="8"/>
        <end position="109"/>
    </location>
</feature>
<dbReference type="Pfam" id="PF01300">
    <property type="entry name" value="Sua5_yciO_yrdC"/>
    <property type="match status" value="1"/>
</dbReference>
<evidence type="ECO:0000256" key="7">
    <source>
        <dbReference type="ARBA" id="ARBA00022695"/>
    </source>
</evidence>
<dbReference type="GO" id="GO:0005737">
    <property type="term" value="C:cytoplasm"/>
    <property type="evidence" value="ECO:0007669"/>
    <property type="project" value="UniProtKB-SubCell"/>
</dbReference>
<dbReference type="GO" id="GO:0061710">
    <property type="term" value="F:L-threonylcarbamoyladenylate synthase"/>
    <property type="evidence" value="ECO:0007669"/>
    <property type="project" value="UniProtKB-EC"/>
</dbReference>
<dbReference type="InterPro" id="IPR050156">
    <property type="entry name" value="TC-AMP_synthase_SUA5"/>
</dbReference>
<evidence type="ECO:0000256" key="1">
    <source>
        <dbReference type="ARBA" id="ARBA00004496"/>
    </source>
</evidence>
<evidence type="ECO:0000256" key="4">
    <source>
        <dbReference type="ARBA" id="ARBA00022490"/>
    </source>
</evidence>
<evidence type="ECO:0000256" key="3">
    <source>
        <dbReference type="ARBA" id="ARBA00012584"/>
    </source>
</evidence>
<dbReference type="Gene3D" id="3.90.870.10">
    <property type="entry name" value="DHBP synthase"/>
    <property type="match status" value="1"/>
</dbReference>
<sequence length="109" mass="12225">MKILPQENLNITSLTQALRDGSTLVYPTETCYGLGCDATNLEAVEKIFNIKQRQKDKPVLVLMADIAMAMEYIEWDETIQSLADKYWPGPLTIVARKKQKDMFASGVVG</sequence>
<evidence type="ECO:0000313" key="13">
    <source>
        <dbReference type="EMBL" id="PIR03023.1"/>
    </source>
</evidence>
<evidence type="ECO:0000256" key="9">
    <source>
        <dbReference type="ARBA" id="ARBA00022840"/>
    </source>
</evidence>
<name>A0A2H0N2A0_9BACT</name>